<reference evidence="4" key="1">
    <citation type="journal article" date="2023" name="Mol. Phylogenet. Evol.">
        <title>Genome-scale phylogeny and comparative genomics of the fungal order Sordariales.</title>
        <authorList>
            <person name="Hensen N."/>
            <person name="Bonometti L."/>
            <person name="Westerberg I."/>
            <person name="Brannstrom I.O."/>
            <person name="Guillou S."/>
            <person name="Cros-Aarteil S."/>
            <person name="Calhoun S."/>
            <person name="Haridas S."/>
            <person name="Kuo A."/>
            <person name="Mondo S."/>
            <person name="Pangilinan J."/>
            <person name="Riley R."/>
            <person name="LaButti K."/>
            <person name="Andreopoulos B."/>
            <person name="Lipzen A."/>
            <person name="Chen C."/>
            <person name="Yan M."/>
            <person name="Daum C."/>
            <person name="Ng V."/>
            <person name="Clum A."/>
            <person name="Steindorff A."/>
            <person name="Ohm R.A."/>
            <person name="Martin F."/>
            <person name="Silar P."/>
            <person name="Natvig D.O."/>
            <person name="Lalanne C."/>
            <person name="Gautier V."/>
            <person name="Ament-Velasquez S.L."/>
            <person name="Kruys A."/>
            <person name="Hutchinson M.I."/>
            <person name="Powell A.J."/>
            <person name="Barry K."/>
            <person name="Miller A.N."/>
            <person name="Grigoriev I.V."/>
            <person name="Debuchy R."/>
            <person name="Gladieux P."/>
            <person name="Hiltunen Thoren M."/>
            <person name="Johannesson H."/>
        </authorList>
    </citation>
    <scope>NUCLEOTIDE SEQUENCE</scope>
    <source>
        <strain evidence="4">CBS 958.72</strain>
    </source>
</reference>
<keyword evidence="5" id="KW-1185">Reference proteome</keyword>
<evidence type="ECO:0000256" key="1">
    <source>
        <dbReference type="PROSITE-ProRule" id="PRU00409"/>
    </source>
</evidence>
<proteinExistence type="predicted"/>
<keyword evidence="1" id="KW-0547">Nucleotide-binding</keyword>
<organism evidence="4 5">
    <name type="scientific">Lasiosphaeria ovina</name>
    <dbReference type="NCBI Taxonomy" id="92902"/>
    <lineage>
        <taxon>Eukaryota</taxon>
        <taxon>Fungi</taxon>
        <taxon>Dikarya</taxon>
        <taxon>Ascomycota</taxon>
        <taxon>Pezizomycotina</taxon>
        <taxon>Sordariomycetes</taxon>
        <taxon>Sordariomycetidae</taxon>
        <taxon>Sordariales</taxon>
        <taxon>Lasiosphaeriaceae</taxon>
        <taxon>Lasiosphaeria</taxon>
    </lineage>
</organism>
<dbReference type="GO" id="GO:0005524">
    <property type="term" value="F:ATP binding"/>
    <property type="evidence" value="ECO:0007669"/>
    <property type="project" value="UniProtKB-UniRule"/>
</dbReference>
<name>A0AAE0NLS2_9PEZI</name>
<sequence length="684" mass="76831">MKVSWGAPAARRAQCACRLPLPPIAPGVARRPSPLPLSLPWLSFASAAARPRHDLLWARRYSSSLPSPYAQLMTWATSLLSLSASRSAQMRQMSTRRCRQPMTWGRRARNGIELKGDKHEDRDTDEEATRSSTPIMAEAHAKASLKAFWEKCREVFRIGRRNQNQDQDQPPAGLRILLTDGTSTTAREIAAILLKKGHKVHAICPPGKGLLRFMKRVKVHPLPTHAENRDWHTQVLTLAQRLGIQVMIPTQGEVAILAMRSYLYHDIGVSMTIPAPTSLSLIMDKITAANTIRALTNFDQPRWRVISNNAELLSFSHDSPELFPAFVRQPLRSRGNEVLVVYSQADLERLTTPWIENAFGREGPLGQLLVQEAVKGQLQNVQGIFNRGVMVRSHSWRRPDARYRINSKFAGSRKESLPARHSFRAMLAYLGQRLCWTGPLGMELIELADTDTVLVMDVSPYLSEPMNAYLSGKDLVESILEIKTTEEHPEPNIHQHEDKSPSLFKVAVEVEVIGVPTVYNSPPRSFTPLKGKVIGVPTIYMGRPRNPTPLSLAVVIPVMETQKDIPIKRICLPWPLFCLVGRIQLLKLLKPLRPLRLVKLVRLLRPINLVKHFSLSGPVLKQPRIAKLVKPAKPAKLTNLPGLLDTHLFQLFEVTMLLDHGFKLVKFNGKGNFSKPSTIFFVTC</sequence>
<accession>A0AAE0NLS2</accession>
<dbReference type="SUPFAM" id="SSF56059">
    <property type="entry name" value="Glutathione synthetase ATP-binding domain-like"/>
    <property type="match status" value="1"/>
</dbReference>
<evidence type="ECO:0000259" key="3">
    <source>
        <dbReference type="PROSITE" id="PS50975"/>
    </source>
</evidence>
<evidence type="ECO:0000313" key="4">
    <source>
        <dbReference type="EMBL" id="KAK3383699.1"/>
    </source>
</evidence>
<dbReference type="GO" id="GO:0046872">
    <property type="term" value="F:metal ion binding"/>
    <property type="evidence" value="ECO:0007669"/>
    <property type="project" value="InterPro"/>
</dbReference>
<dbReference type="InterPro" id="IPR011761">
    <property type="entry name" value="ATP-grasp"/>
</dbReference>
<reference evidence="4" key="2">
    <citation type="submission" date="2023-06" db="EMBL/GenBank/DDBJ databases">
        <authorList>
            <consortium name="Lawrence Berkeley National Laboratory"/>
            <person name="Haridas S."/>
            <person name="Hensen N."/>
            <person name="Bonometti L."/>
            <person name="Westerberg I."/>
            <person name="Brannstrom I.O."/>
            <person name="Guillou S."/>
            <person name="Cros-Aarteil S."/>
            <person name="Calhoun S."/>
            <person name="Kuo A."/>
            <person name="Mondo S."/>
            <person name="Pangilinan J."/>
            <person name="Riley R."/>
            <person name="Labutti K."/>
            <person name="Andreopoulos B."/>
            <person name="Lipzen A."/>
            <person name="Chen C."/>
            <person name="Yanf M."/>
            <person name="Daum C."/>
            <person name="Ng V."/>
            <person name="Clum A."/>
            <person name="Steindorff A."/>
            <person name="Ohm R."/>
            <person name="Martin F."/>
            <person name="Silar P."/>
            <person name="Natvig D."/>
            <person name="Lalanne C."/>
            <person name="Gautier V."/>
            <person name="Ament-Velasquez S.L."/>
            <person name="Kruys A."/>
            <person name="Hutchinson M.I."/>
            <person name="Powell A.J."/>
            <person name="Barry K."/>
            <person name="Miller A.N."/>
            <person name="Grigoriev I.V."/>
            <person name="Debuchy R."/>
            <person name="Gladieux P."/>
            <person name="Thoren M.H."/>
            <person name="Johannesson H."/>
        </authorList>
    </citation>
    <scope>NUCLEOTIDE SEQUENCE</scope>
    <source>
        <strain evidence="4">CBS 958.72</strain>
    </source>
</reference>
<protein>
    <recommendedName>
        <fullName evidence="3">ATP-grasp domain-containing protein</fullName>
    </recommendedName>
</protein>
<dbReference type="AlphaFoldDB" id="A0AAE0NLS2"/>
<dbReference type="Proteomes" id="UP001287356">
    <property type="component" value="Unassembled WGS sequence"/>
</dbReference>
<comment type="caution">
    <text evidence="4">The sequence shown here is derived from an EMBL/GenBank/DDBJ whole genome shotgun (WGS) entry which is preliminary data.</text>
</comment>
<dbReference type="EMBL" id="JAULSN010000001">
    <property type="protein sequence ID" value="KAK3383699.1"/>
    <property type="molecule type" value="Genomic_DNA"/>
</dbReference>
<dbReference type="PROSITE" id="PS50975">
    <property type="entry name" value="ATP_GRASP"/>
    <property type="match status" value="1"/>
</dbReference>
<evidence type="ECO:0000313" key="5">
    <source>
        <dbReference type="Proteomes" id="UP001287356"/>
    </source>
</evidence>
<feature type="domain" description="ATP-grasp" evidence="3">
    <location>
        <begin position="290"/>
        <end position="484"/>
    </location>
</feature>
<evidence type="ECO:0000256" key="2">
    <source>
        <dbReference type="SAM" id="MobiDB-lite"/>
    </source>
</evidence>
<feature type="region of interest" description="Disordered" evidence="2">
    <location>
        <begin position="106"/>
        <end position="132"/>
    </location>
</feature>
<keyword evidence="1" id="KW-0067">ATP-binding</keyword>
<gene>
    <name evidence="4" type="ORF">B0T24DRAFT_662161</name>
</gene>
<feature type="compositionally biased region" description="Basic and acidic residues" evidence="2">
    <location>
        <begin position="110"/>
        <end position="122"/>
    </location>
</feature>